<dbReference type="Pfam" id="PF02469">
    <property type="entry name" value="Fasciclin"/>
    <property type="match status" value="1"/>
</dbReference>
<dbReference type="EMBL" id="JH921433">
    <property type="protein sequence ID" value="EKD18445.1"/>
    <property type="molecule type" value="Genomic_DNA"/>
</dbReference>
<dbReference type="OMA" id="PWENPED"/>
<sequence>MKTSTLSYALLLLPFTTSAILQKPLSPAPQLGPAMPPHPPAPSSDTPSSPPSGSVMLSDVLGNDRSINIFAGFTRDFASLSQRFEDSSLNTTILAPLNSAIMALPRKPWEDPKDYDSLGESAYEGEKGEERAHRNMRRFVETHVVGMEKEKGEWKEGDRARTLSGEEVWWEEKEGRKMIQPGNIEVASVASRVHNGEVWILKGVRNYV</sequence>
<evidence type="ECO:0000313" key="6">
    <source>
        <dbReference type="Proteomes" id="UP000006753"/>
    </source>
</evidence>
<keyword evidence="6" id="KW-1185">Reference proteome</keyword>
<dbReference type="PROSITE" id="PS50213">
    <property type="entry name" value="FAS1"/>
    <property type="match status" value="1"/>
</dbReference>
<evidence type="ECO:0000259" key="4">
    <source>
        <dbReference type="PROSITE" id="PS50213"/>
    </source>
</evidence>
<dbReference type="STRING" id="1072389.K1WL60"/>
<evidence type="ECO:0000256" key="2">
    <source>
        <dbReference type="SAM" id="MobiDB-lite"/>
    </source>
</evidence>
<feature type="region of interest" description="Disordered" evidence="2">
    <location>
        <begin position="24"/>
        <end position="58"/>
    </location>
</feature>
<dbReference type="InParanoid" id="K1WL60"/>
<feature type="chain" id="PRO_5003852950" evidence="3">
    <location>
        <begin position="19"/>
        <end position="208"/>
    </location>
</feature>
<protein>
    <submittedName>
        <fullName evidence="5">Fas1 domain containing protein</fullName>
    </submittedName>
</protein>
<gene>
    <name evidence="5" type="ORF">MBM_03438</name>
</gene>
<dbReference type="KEGG" id="mbe:MBM_03438"/>
<dbReference type="InterPro" id="IPR036378">
    <property type="entry name" value="FAS1_dom_sf"/>
</dbReference>
<dbReference type="OrthoDB" id="5551751at2759"/>
<dbReference type="AlphaFoldDB" id="K1WL60"/>
<dbReference type="eggNOG" id="ENOG502S3U5">
    <property type="taxonomic scope" value="Eukaryota"/>
</dbReference>
<dbReference type="PANTHER" id="PTHR28156:SF1">
    <property type="entry name" value="FAS1 DOMAIN-CONTAINING PROTEIN YDR262W"/>
    <property type="match status" value="1"/>
</dbReference>
<reference evidence="5 6" key="1">
    <citation type="journal article" date="2012" name="BMC Genomics">
        <title>Sequencing the genome of Marssonina brunnea reveals fungus-poplar co-evolution.</title>
        <authorList>
            <person name="Zhu S."/>
            <person name="Cao Y.-Z."/>
            <person name="Jiang C."/>
            <person name="Tan B.-Y."/>
            <person name="Wang Z."/>
            <person name="Feng S."/>
            <person name="Zhang L."/>
            <person name="Su X.-H."/>
            <person name="Brejova B."/>
            <person name="Vinar T."/>
            <person name="Xu M."/>
            <person name="Wang M.-X."/>
            <person name="Zhang S.-G."/>
            <person name="Huang M.-R."/>
            <person name="Wu R."/>
            <person name="Zhou Y."/>
        </authorList>
    </citation>
    <scope>NUCLEOTIDE SEQUENCE [LARGE SCALE GENOMIC DNA]</scope>
    <source>
        <strain evidence="5 6">MB_m1</strain>
    </source>
</reference>
<feature type="signal peptide" evidence="3">
    <location>
        <begin position="1"/>
        <end position="18"/>
    </location>
</feature>
<name>K1WL60_MARBU</name>
<dbReference type="SUPFAM" id="SSF82153">
    <property type="entry name" value="FAS1 domain"/>
    <property type="match status" value="1"/>
</dbReference>
<proteinExistence type="predicted"/>
<evidence type="ECO:0000256" key="1">
    <source>
        <dbReference type="ARBA" id="ARBA00022729"/>
    </source>
</evidence>
<accession>K1WL60</accession>
<evidence type="ECO:0000256" key="3">
    <source>
        <dbReference type="SAM" id="SignalP"/>
    </source>
</evidence>
<dbReference type="InterPro" id="IPR040200">
    <property type="entry name" value="Mug57-like"/>
</dbReference>
<dbReference type="HOGENOM" id="CLU_091398_2_1_1"/>
<dbReference type="PANTHER" id="PTHR28156">
    <property type="entry name" value="FAS1 DOMAIN-CONTAINING PROTEIN YDR262W"/>
    <property type="match status" value="1"/>
</dbReference>
<organism evidence="5 6">
    <name type="scientific">Marssonina brunnea f. sp. multigermtubi (strain MB_m1)</name>
    <name type="common">Marssonina leaf spot fungus</name>
    <dbReference type="NCBI Taxonomy" id="1072389"/>
    <lineage>
        <taxon>Eukaryota</taxon>
        <taxon>Fungi</taxon>
        <taxon>Dikarya</taxon>
        <taxon>Ascomycota</taxon>
        <taxon>Pezizomycotina</taxon>
        <taxon>Leotiomycetes</taxon>
        <taxon>Helotiales</taxon>
        <taxon>Drepanopezizaceae</taxon>
        <taxon>Drepanopeziza</taxon>
    </lineage>
</organism>
<dbReference type="Proteomes" id="UP000006753">
    <property type="component" value="Unassembled WGS sequence"/>
</dbReference>
<dbReference type="InterPro" id="IPR000782">
    <property type="entry name" value="FAS1_domain"/>
</dbReference>
<feature type="domain" description="FAS1" evidence="4">
    <location>
        <begin position="54"/>
        <end position="205"/>
    </location>
</feature>
<dbReference type="Gene3D" id="2.30.180.10">
    <property type="entry name" value="FAS1 domain"/>
    <property type="match status" value="1"/>
</dbReference>
<keyword evidence="1 3" id="KW-0732">Signal</keyword>
<evidence type="ECO:0000313" key="5">
    <source>
        <dbReference type="EMBL" id="EKD18445.1"/>
    </source>
</evidence>